<reference evidence="2 3" key="1">
    <citation type="journal article" date="2012" name="G3 (Bethesda)">
        <title>Pichia sorbitophila, an interspecies yeast hybrid reveals early steps of genome resolution following polyploidization.</title>
        <authorList>
            <person name="Leh Louis V."/>
            <person name="Despons L."/>
            <person name="Friedrich A."/>
            <person name="Martin T."/>
            <person name="Durrens P."/>
            <person name="Casaregola S."/>
            <person name="Neuveglise C."/>
            <person name="Fairhead C."/>
            <person name="Marck C."/>
            <person name="Cruz J.A."/>
            <person name="Straub M.L."/>
            <person name="Kugler V."/>
            <person name="Sacerdot C."/>
            <person name="Uzunov Z."/>
            <person name="Thierry A."/>
            <person name="Weiss S."/>
            <person name="Bleykasten C."/>
            <person name="De Montigny J."/>
            <person name="Jacques N."/>
            <person name="Jung P."/>
            <person name="Lemaire M."/>
            <person name="Mallet S."/>
            <person name="Morel G."/>
            <person name="Richard G.F."/>
            <person name="Sarkar A."/>
            <person name="Savel G."/>
            <person name="Schacherer J."/>
            <person name="Seret M.L."/>
            <person name="Talla E."/>
            <person name="Samson G."/>
            <person name="Jubin C."/>
            <person name="Poulain J."/>
            <person name="Vacherie B."/>
            <person name="Barbe V."/>
            <person name="Pelletier E."/>
            <person name="Sherman D.J."/>
            <person name="Westhof E."/>
            <person name="Weissenbach J."/>
            <person name="Baret P.V."/>
            <person name="Wincker P."/>
            <person name="Gaillardin C."/>
            <person name="Dujon B."/>
            <person name="Souciet J.L."/>
        </authorList>
    </citation>
    <scope>NUCLEOTIDE SEQUENCE [LARGE SCALE GENOMIC DNA]</scope>
    <source>
        <strain evidence="3">ATCC MYA-4447 / BCRC 22081 / CBS 7064 / NBRC 10061 / NRRL Y-12695</strain>
    </source>
</reference>
<dbReference type="eggNOG" id="KOG3734">
    <property type="taxonomic scope" value="Eukaryota"/>
</dbReference>
<dbReference type="PANTHER" id="PTHR16469">
    <property type="entry name" value="UBIQUITIN-ASSOCIATED AND SH3 DOMAIN-CONTAINING BA-RELATED"/>
    <property type="match status" value="1"/>
</dbReference>
<evidence type="ECO:0000313" key="2">
    <source>
        <dbReference type="EMBL" id="CCE79581.1"/>
    </source>
</evidence>
<proteinExistence type="predicted"/>
<protein>
    <submittedName>
        <fullName evidence="2">Piso0_001658 protein</fullName>
    </submittedName>
</protein>
<dbReference type="Gene3D" id="3.40.50.1240">
    <property type="entry name" value="Phosphoglycerate mutase-like"/>
    <property type="match status" value="1"/>
</dbReference>
<dbReference type="OrthoDB" id="3898179at2759"/>
<evidence type="ECO:0000256" key="1">
    <source>
        <dbReference type="SAM" id="MobiDB-lite"/>
    </source>
</evidence>
<organism evidence="2 3">
    <name type="scientific">Pichia sorbitophila (strain ATCC MYA-4447 / BCRC 22081 / CBS 7064 / NBRC 10061 / NRRL Y-12695)</name>
    <name type="common">Hybrid yeast</name>
    <dbReference type="NCBI Taxonomy" id="559304"/>
    <lineage>
        <taxon>Eukaryota</taxon>
        <taxon>Fungi</taxon>
        <taxon>Dikarya</taxon>
        <taxon>Ascomycota</taxon>
        <taxon>Saccharomycotina</taxon>
        <taxon>Pichiomycetes</taxon>
        <taxon>Debaryomycetaceae</taxon>
        <taxon>Millerozyma</taxon>
    </lineage>
</organism>
<dbReference type="Proteomes" id="UP000005222">
    <property type="component" value="Chromosome E"/>
</dbReference>
<feature type="compositionally biased region" description="Polar residues" evidence="1">
    <location>
        <begin position="387"/>
        <end position="396"/>
    </location>
</feature>
<feature type="region of interest" description="Disordered" evidence="1">
    <location>
        <begin position="500"/>
        <end position="526"/>
    </location>
</feature>
<gene>
    <name evidence="2" type="primary">Piso0_001658</name>
    <name evidence="2" type="ORF">GNLVRS01_PISO0E09860g</name>
</gene>
<dbReference type="HOGENOM" id="CLU_017630_0_0_1"/>
<keyword evidence="3" id="KW-1185">Reference proteome</keyword>
<dbReference type="InterPro" id="IPR029033">
    <property type="entry name" value="His_PPase_superfam"/>
</dbReference>
<sequence>MTELYFLRHGRRVDDARKKDSGAAALHENFEEWDPSLASSAVEQVSEMAAEIAGTSGAFVGGKTEGVQRKNVFIHFSPYLRCCQTADLLVSELKARWTEMHPEFKIRYQLLGDFALSDWIHEDSKHQPPFVDSNEAYQMYTPNIKLLKNRSCCSNFRPTVSLGPYNGPGLSYDDYKANCKRYFQNLIHSYDKPSYIRNRDIIIIVSHGYAVANFLSFFLNHSVFDEIPETKLNYAKTVLKKDQEDVEEDKYNPARYDWKLLKDALGLLEKEEDLDGILDLKSDIHYYQPTFLHKEEFNNRNLPHMGPHEQPRPSFRLSRSDGLKEEAKIKNIVKNYNPICPAAKGWTPEGSRFQIKADFSLKNINDEAFKKSFSLSHRPSRPISPEVSPNSEPTRSNSVIDLSKLVDNNDIYKPMKLKYSATSEIPIHQLNSKVNSQVNLAQFQRSNQSSGDNSLVDLPRYLTSLQPSRRRSNSNPIYATVQHNAKDSYFPSNIVHFSNSSGKKSSDQLYHTSSAPDNEQSSDSMSKNLDIIEEQGDTSRKSSQNYDDLLLNRSKSLNYKRMVSDKGSTLLLSKLQKKNSENDDENSYYSKKFSLDFHNRQNIPEVSGTDQWKDKTSSTTILPAAAHDRRRGHSVKFIPSSQHMVRNGELPDQSKMTSKSFSEWSKGTRSLFDNFDSEESGGISISSEESPSSDSDSASDDQASASGANPSKIKLKEKKPRDQYIWFGQNRK</sequence>
<feature type="region of interest" description="Disordered" evidence="1">
    <location>
        <begin position="605"/>
        <end position="732"/>
    </location>
</feature>
<dbReference type="InterPro" id="IPR051710">
    <property type="entry name" value="Phosphatase_SH3-domain"/>
</dbReference>
<dbReference type="PANTHER" id="PTHR16469:SF27">
    <property type="entry name" value="UBIQUITIN-ASSOCIATED AND SH3 DOMAIN-CONTAINING BA-RELATED"/>
    <property type="match status" value="1"/>
</dbReference>
<dbReference type="STRING" id="559304.G8YNR3"/>
<dbReference type="OMA" id="DYKANCK"/>
<evidence type="ECO:0000313" key="3">
    <source>
        <dbReference type="Proteomes" id="UP000005222"/>
    </source>
</evidence>
<dbReference type="SUPFAM" id="SSF53254">
    <property type="entry name" value="Phosphoglycerate mutase-like"/>
    <property type="match status" value="1"/>
</dbReference>
<feature type="compositionally biased region" description="Low complexity" evidence="1">
    <location>
        <begin position="680"/>
        <end position="708"/>
    </location>
</feature>
<dbReference type="EMBL" id="FO082055">
    <property type="protein sequence ID" value="CCE79581.1"/>
    <property type="molecule type" value="Genomic_DNA"/>
</dbReference>
<dbReference type="AlphaFoldDB" id="G8YNR3"/>
<feature type="compositionally biased region" description="Polar residues" evidence="1">
    <location>
        <begin position="654"/>
        <end position="668"/>
    </location>
</feature>
<dbReference type="InParanoid" id="G8YNR3"/>
<name>G8YNR3_PICSO</name>
<feature type="region of interest" description="Disordered" evidence="1">
    <location>
        <begin position="373"/>
        <end position="396"/>
    </location>
</feature>
<accession>G8YNR3</accession>